<evidence type="ECO:0000259" key="7">
    <source>
        <dbReference type="Pfam" id="PF17390"/>
    </source>
</evidence>
<evidence type="ECO:0000313" key="8">
    <source>
        <dbReference type="EMBL" id="QHT63261.1"/>
    </source>
</evidence>
<evidence type="ECO:0000259" key="6">
    <source>
        <dbReference type="Pfam" id="PF17389"/>
    </source>
</evidence>
<dbReference type="InterPro" id="IPR013783">
    <property type="entry name" value="Ig-like_fold"/>
</dbReference>
<dbReference type="Pfam" id="PF08531">
    <property type="entry name" value="Bac_rhamnosid_N"/>
    <property type="match status" value="1"/>
</dbReference>
<dbReference type="Gene3D" id="2.60.40.10">
    <property type="entry name" value="Immunoglobulins"/>
    <property type="match status" value="1"/>
</dbReference>
<dbReference type="AlphaFoldDB" id="A0A6C0G5B5"/>
<dbReference type="InterPro" id="IPR008902">
    <property type="entry name" value="Rhamnosid_concanavalin"/>
</dbReference>
<dbReference type="InterPro" id="IPR035396">
    <property type="entry name" value="Bac_rhamnosid6H"/>
</dbReference>
<comment type="catalytic activity">
    <reaction evidence="1">
        <text>Hydrolysis of terminal non-reducing alpha-L-rhamnose residues in alpha-L-rhamnosides.</text>
        <dbReference type="EC" id="3.2.1.40"/>
    </reaction>
</comment>
<feature type="domain" description="Alpha-L-rhamnosidase C-terminal" evidence="7">
    <location>
        <begin position="793"/>
        <end position="861"/>
    </location>
</feature>
<dbReference type="Gene3D" id="1.50.10.10">
    <property type="match status" value="1"/>
</dbReference>
<dbReference type="GO" id="GO:0030596">
    <property type="term" value="F:alpha-L-rhamnosidase activity"/>
    <property type="evidence" value="ECO:0007669"/>
    <property type="project" value="UniProtKB-EC"/>
</dbReference>
<dbReference type="Gene3D" id="2.60.120.260">
    <property type="entry name" value="Galactose-binding domain-like"/>
    <property type="match status" value="2"/>
</dbReference>
<dbReference type="RefSeq" id="WP_162359690.1">
    <property type="nucleotide sequence ID" value="NZ_CP048209.1"/>
</dbReference>
<gene>
    <name evidence="8" type="ORF">GXP70_27065</name>
</gene>
<dbReference type="InterPro" id="IPR036116">
    <property type="entry name" value="FN3_sf"/>
</dbReference>
<organism evidence="8 9">
    <name type="scientific">Paenibacillus lycopersici</name>
    <dbReference type="NCBI Taxonomy" id="2704462"/>
    <lineage>
        <taxon>Bacteria</taxon>
        <taxon>Bacillati</taxon>
        <taxon>Bacillota</taxon>
        <taxon>Bacilli</taxon>
        <taxon>Bacillales</taxon>
        <taxon>Paenibacillaceae</taxon>
        <taxon>Paenibacillus</taxon>
    </lineage>
</organism>
<dbReference type="Pfam" id="PF25788">
    <property type="entry name" value="Ig_Rha78A_N"/>
    <property type="match status" value="1"/>
</dbReference>
<name>A0A6C0G5B5_9BACL</name>
<accession>A0A6C0G5B5</accession>
<dbReference type="EC" id="3.2.1.40" evidence="2"/>
<dbReference type="InterPro" id="IPR012341">
    <property type="entry name" value="6hp_glycosidase-like_sf"/>
</dbReference>
<dbReference type="PIRSF" id="PIRSF010631">
    <property type="entry name" value="A-rhamnsds"/>
    <property type="match status" value="1"/>
</dbReference>
<feature type="domain" description="Alpha-L-rhamnosidase concanavalin-like" evidence="4">
    <location>
        <begin position="326"/>
        <end position="418"/>
    </location>
</feature>
<dbReference type="SUPFAM" id="SSF49265">
    <property type="entry name" value="Fibronectin type III"/>
    <property type="match status" value="1"/>
</dbReference>
<evidence type="ECO:0000256" key="3">
    <source>
        <dbReference type="ARBA" id="ARBA00022801"/>
    </source>
</evidence>
<dbReference type="PANTHER" id="PTHR33307">
    <property type="entry name" value="ALPHA-RHAMNOSIDASE (EUROFUNG)"/>
    <property type="match status" value="1"/>
</dbReference>
<dbReference type="Proteomes" id="UP000476064">
    <property type="component" value="Chromosome"/>
</dbReference>
<keyword evidence="3 8" id="KW-0378">Hydrolase</keyword>
<dbReference type="Gene3D" id="2.60.420.10">
    <property type="entry name" value="Maltose phosphorylase, domain 3"/>
    <property type="match status" value="1"/>
</dbReference>
<evidence type="ECO:0000256" key="2">
    <source>
        <dbReference type="ARBA" id="ARBA00012652"/>
    </source>
</evidence>
<dbReference type="Pfam" id="PF17390">
    <property type="entry name" value="Bac_rhamnosid_C"/>
    <property type="match status" value="1"/>
</dbReference>
<dbReference type="InterPro" id="IPR016007">
    <property type="entry name" value="Alpha_rhamnosid"/>
</dbReference>
<dbReference type="PANTHER" id="PTHR33307:SF6">
    <property type="entry name" value="ALPHA-RHAMNOSIDASE (EUROFUNG)-RELATED"/>
    <property type="match status" value="1"/>
</dbReference>
<dbReference type="SUPFAM" id="SSF48208">
    <property type="entry name" value="Six-hairpin glycosidases"/>
    <property type="match status" value="1"/>
</dbReference>
<proteinExistence type="predicted"/>
<dbReference type="InterPro" id="IPR035398">
    <property type="entry name" value="Bac_rhamnosid_C"/>
</dbReference>
<evidence type="ECO:0000259" key="4">
    <source>
        <dbReference type="Pfam" id="PF05592"/>
    </source>
</evidence>
<dbReference type="Pfam" id="PF17389">
    <property type="entry name" value="Bac_rhamnosid6H"/>
    <property type="match status" value="1"/>
</dbReference>
<evidence type="ECO:0000313" key="9">
    <source>
        <dbReference type="Proteomes" id="UP000476064"/>
    </source>
</evidence>
<dbReference type="EMBL" id="CP048209">
    <property type="protein sequence ID" value="QHT63261.1"/>
    <property type="molecule type" value="Genomic_DNA"/>
</dbReference>
<dbReference type="Pfam" id="PF05592">
    <property type="entry name" value="Bac_rhamnosid"/>
    <property type="match status" value="1"/>
</dbReference>
<dbReference type="KEGG" id="plyc:GXP70_27065"/>
<protein>
    <recommendedName>
        <fullName evidence="2">alpha-L-rhamnosidase</fullName>
        <ecNumber evidence="2">3.2.1.40</ecNumber>
    </recommendedName>
</protein>
<dbReference type="GO" id="GO:0005975">
    <property type="term" value="P:carbohydrate metabolic process"/>
    <property type="evidence" value="ECO:0007669"/>
    <property type="project" value="InterPro"/>
</dbReference>
<reference evidence="8 9" key="1">
    <citation type="submission" date="2020-01" db="EMBL/GenBank/DDBJ databases">
        <title>Paenibacillus sp. nov., isolated from tomato rhizosphere.</title>
        <authorList>
            <person name="Weon H.-Y."/>
            <person name="Lee S.A."/>
        </authorList>
    </citation>
    <scope>NUCLEOTIDE SEQUENCE [LARGE SCALE GENOMIC DNA]</scope>
    <source>
        <strain evidence="8 9">12200R-189</strain>
    </source>
</reference>
<keyword evidence="9" id="KW-1185">Reference proteome</keyword>
<dbReference type="InterPro" id="IPR008928">
    <property type="entry name" value="6-hairpin_glycosidase_sf"/>
</dbReference>
<evidence type="ECO:0000259" key="5">
    <source>
        <dbReference type="Pfam" id="PF08531"/>
    </source>
</evidence>
<sequence length="910" mass="101174">MGFHAESLTCEYRTDVLGLDFKAPRFGWKLRSDRRGTLQTSYRLQVAGADGDYSAPLWDSGRVASDASIQVAYAGPELRSRTRYHARVKAWDSFGRESAWSESVWWETAFFTPDEWRAKWITPAASAIDPQATPAFMLAKRFEVKPDIVSARVYATAAGVYELYVNGEKVGDELLAPGWTSYRKRQQYQTYDVTNLLTAGGPNGIGAMLANGWFKGRLGWETTFNLYGDRRALLLQLHIAYADGTEEIVCSDESWKAAEGAIRLSELYDGETCDANLEQPGWSTPAFDDSAWSTAESIALPVTHLTAQEHHPIRVIETIKPRELIRTPNGEVVLDMGQNMVGRIRMTLDVPAGTTVTLKHAEVLDKDGNFYVGNLRSAKQAIVYTAAGVPGETYAPTFTFMGFRYLSVAGLPEEQAEGLMDAIVGEVIHTDMAPTGEFDCSSDMVNQLQRNIQWGQRGNFVDVPTDCPQRDERLGWTGDAQVFVRTAAFNYDVAAFFTKWLRDLKADQNPNGGVPFVIPNALFETDPPTPQEKIPSSSAWGDAAVIVPWTMYLCYGDVRLLSEQYESMCAWVSFIRNEGENEYLWNTGFHFGDWLGLDAKENSYVGATPRDLIATAFFAYSTRLVRETAVVLGKAADVRKYSELHDRIKAEFSREFVTPSGRLAAPTQTAHVLALMFDLVEGDVKKRIARELNELVVQNDYHLTTGFVGTPYLCFALSDNGYHATAVKLLMQETYPSWLYSVSKGATTIWEHWDGIKPDGSFWSDAMNSYNHYAYGAIGEWMYRYVAGLDMDETEAAYKKIRIRPRFADGSLTHARAALESPYGRIESGWSQEADEITVRFTVPANATAELVLDDVALAELKEDGLAADLADGVTAAEEADGSVRLTLGSGSYAFRYPAKQEAEQEPVTA</sequence>
<evidence type="ECO:0000256" key="1">
    <source>
        <dbReference type="ARBA" id="ARBA00001445"/>
    </source>
</evidence>
<dbReference type="InterPro" id="IPR013737">
    <property type="entry name" value="Bac_rhamnosid_N"/>
</dbReference>
<feature type="domain" description="Alpha-L-rhamnosidase six-hairpin glycosidase" evidence="6">
    <location>
        <begin position="435"/>
        <end position="786"/>
    </location>
</feature>
<feature type="domain" description="Bacterial alpha-L-rhamnosidase N-terminal" evidence="5">
    <location>
        <begin position="148"/>
        <end position="317"/>
    </location>
</feature>